<dbReference type="RefSeq" id="WP_071067118.1">
    <property type="nucleotide sequence ID" value="NZ_JBFLUH010000094.1"/>
</dbReference>
<evidence type="ECO:0000256" key="3">
    <source>
        <dbReference type="ARBA" id="ARBA00023231"/>
    </source>
</evidence>
<organism evidence="6 7">
    <name type="scientific">Parafrankia soli</name>
    <dbReference type="NCBI Taxonomy" id="2599596"/>
    <lineage>
        <taxon>Bacteria</taxon>
        <taxon>Bacillati</taxon>
        <taxon>Actinomycetota</taxon>
        <taxon>Actinomycetes</taxon>
        <taxon>Frankiales</taxon>
        <taxon>Frankiaceae</taxon>
        <taxon>Parafrankia</taxon>
    </lineage>
</organism>
<dbReference type="OrthoDB" id="9811868at2"/>
<dbReference type="PIRSF" id="PIRSF005790">
    <property type="entry name" value="NifW"/>
    <property type="match status" value="1"/>
</dbReference>
<accession>A0A1S1P9R9</accession>
<comment type="caution">
    <text evidence="6">The sequence shown here is derived from an EMBL/GenBank/DDBJ whole genome shotgun (WGS) entry which is preliminary data.</text>
</comment>
<evidence type="ECO:0000313" key="6">
    <source>
        <dbReference type="EMBL" id="OHV19648.1"/>
    </source>
</evidence>
<dbReference type="Proteomes" id="UP000179769">
    <property type="component" value="Unassembled WGS sequence"/>
</dbReference>
<dbReference type="InterPro" id="IPR004893">
    <property type="entry name" value="NifW"/>
</dbReference>
<evidence type="ECO:0000256" key="2">
    <source>
        <dbReference type="ARBA" id="ARBA00008351"/>
    </source>
</evidence>
<keyword evidence="3 4" id="KW-0535">Nitrogen fixation</keyword>
<gene>
    <name evidence="4" type="primary">nifW</name>
    <name evidence="6" type="ORF">BBK14_09075</name>
</gene>
<evidence type="ECO:0000256" key="1">
    <source>
        <dbReference type="ARBA" id="ARBA00002247"/>
    </source>
</evidence>
<evidence type="ECO:0000313" key="7">
    <source>
        <dbReference type="Proteomes" id="UP000179769"/>
    </source>
</evidence>
<reference evidence="7" key="1">
    <citation type="submission" date="2016-07" db="EMBL/GenBank/DDBJ databases">
        <title>Frankia sp. NRRL B-16219 Genome sequencing.</title>
        <authorList>
            <person name="Ghodhbane-Gtari F."/>
            <person name="Swanson E."/>
            <person name="Gueddou A."/>
            <person name="Louati M."/>
            <person name="Nouioui I."/>
            <person name="Hezbri K."/>
            <person name="Abebe-Akele F."/>
            <person name="Simpson S."/>
            <person name="Morris K."/>
            <person name="Thomas K."/>
            <person name="Gtari M."/>
            <person name="Tisa L.S."/>
        </authorList>
    </citation>
    <scope>NUCLEOTIDE SEQUENCE [LARGE SCALE GENOMIC DNA]</scope>
    <source>
        <strain evidence="7">NRRL B-16219</strain>
    </source>
</reference>
<dbReference type="EMBL" id="MAXA01000279">
    <property type="protein sequence ID" value="OHV19648.1"/>
    <property type="molecule type" value="Genomic_DNA"/>
</dbReference>
<sequence length="126" mass="14287">MSALTSQLEEFRRCSTAEQYFELLDVDYDPRVVAVNRLHILRFFAEEIAGLHEGADAEVSPEALLRDYRAALVRAYEAFTTATALDHRLFKVLKDRAPEPAGFVPMSEITVERPATTQTDEKGQQR</sequence>
<comment type="function">
    <text evidence="1 4">May protect the nitrogenase Fe-Mo protein from oxidative damage.</text>
</comment>
<evidence type="ECO:0000256" key="4">
    <source>
        <dbReference type="HAMAP-Rule" id="MF_00529"/>
    </source>
</evidence>
<feature type="region of interest" description="Disordered" evidence="5">
    <location>
        <begin position="104"/>
        <end position="126"/>
    </location>
</feature>
<comment type="similarity">
    <text evidence="2 4">Belongs to the NifW family.</text>
</comment>
<protein>
    <recommendedName>
        <fullName evidence="4">Nitrogenase-stabilizing/protective protein NifW</fullName>
    </recommendedName>
</protein>
<dbReference type="GO" id="GO:0009399">
    <property type="term" value="P:nitrogen fixation"/>
    <property type="evidence" value="ECO:0007669"/>
    <property type="project" value="UniProtKB-UniRule"/>
</dbReference>
<evidence type="ECO:0000256" key="5">
    <source>
        <dbReference type="SAM" id="MobiDB-lite"/>
    </source>
</evidence>
<dbReference type="AlphaFoldDB" id="A0A1S1P9R9"/>
<comment type="subunit">
    <text evidence="4">Homotrimer; associates with NifD.</text>
</comment>
<keyword evidence="7" id="KW-1185">Reference proteome</keyword>
<proteinExistence type="inferred from homology"/>
<dbReference type="HAMAP" id="MF_00529">
    <property type="entry name" value="NifW"/>
    <property type="match status" value="1"/>
</dbReference>
<dbReference type="Pfam" id="PF03206">
    <property type="entry name" value="NifW"/>
    <property type="match status" value="1"/>
</dbReference>
<name>A0A1S1P9R9_9ACTN</name>